<organism evidence="1 2">
    <name type="scientific">Paenibacillus arenosi</name>
    <dbReference type="NCBI Taxonomy" id="2774142"/>
    <lineage>
        <taxon>Bacteria</taxon>
        <taxon>Bacillati</taxon>
        <taxon>Bacillota</taxon>
        <taxon>Bacilli</taxon>
        <taxon>Bacillales</taxon>
        <taxon>Paenibacillaceae</taxon>
        <taxon>Paenibacillus</taxon>
    </lineage>
</organism>
<keyword evidence="2" id="KW-1185">Reference proteome</keyword>
<dbReference type="InterPro" id="IPR028994">
    <property type="entry name" value="Integrin_alpha_N"/>
</dbReference>
<evidence type="ECO:0000313" key="1">
    <source>
        <dbReference type="EMBL" id="MBD8497429.1"/>
    </source>
</evidence>
<reference evidence="1 2" key="1">
    <citation type="submission" date="2020-09" db="EMBL/GenBank/DDBJ databases">
        <title>Paenibacillus sp. CAU 1523 isolated from sand of Haeundae Beach.</title>
        <authorList>
            <person name="Kim W."/>
        </authorList>
    </citation>
    <scope>NUCLEOTIDE SEQUENCE [LARGE SCALE GENOMIC DNA]</scope>
    <source>
        <strain evidence="1 2">CAU 1523</strain>
    </source>
</reference>
<proteinExistence type="predicted"/>
<protein>
    <recommendedName>
        <fullName evidence="3">VCBS repeat-containing protein</fullName>
    </recommendedName>
</protein>
<dbReference type="SUPFAM" id="SSF69318">
    <property type="entry name" value="Integrin alpha N-terminal domain"/>
    <property type="match status" value="1"/>
</dbReference>
<comment type="caution">
    <text evidence="1">The sequence shown here is derived from an EMBL/GenBank/DDBJ whole genome shotgun (WGS) entry which is preliminary data.</text>
</comment>
<accession>A0ABR9ATJ0</accession>
<name>A0ABR9ATJ0_9BACL</name>
<gene>
    <name evidence="1" type="ORF">IFO66_03845</name>
</gene>
<dbReference type="EMBL" id="JACYTN010000002">
    <property type="protein sequence ID" value="MBD8497429.1"/>
    <property type="molecule type" value="Genomic_DNA"/>
</dbReference>
<sequence length="376" mass="43293">MKKENGVLIRPLNSKDNSAIRTGDIDGDGIHEAIAFYRPDGADGIHGMILKYDGSVWKKLINFAGAGPNLDRVELVDFNEDNRTEIVVGYGPGDVELTKGLVVYTYTDSGLPKLFEQPYSQFVIDDLNRDKKDELFIVNKRKDSPYELSMFGYRENTFVKRGELQLDSQAHNFNYVTSGFISKNKRGLVLDASTESNTGLTQVVTLTENGELKNILSENLTYKANVIRSVDINADNIIEIASLEEPSGWELYEKYEIPYFTNYYQWDGQDGFQLVEKQYRDHQDRFQFTLPRSWYGRVTIDTKSQVDDHILFIDQFTNEPLAEIRFFSVRSWERYKDKWMYLAAYGDQVIGINSKDVLDLKPKLPLEENKDVKTNK</sequence>
<evidence type="ECO:0000313" key="2">
    <source>
        <dbReference type="Proteomes" id="UP000634529"/>
    </source>
</evidence>
<dbReference type="Proteomes" id="UP000634529">
    <property type="component" value="Unassembled WGS sequence"/>
</dbReference>
<evidence type="ECO:0008006" key="3">
    <source>
        <dbReference type="Google" id="ProtNLM"/>
    </source>
</evidence>